<protein>
    <submittedName>
        <fullName evidence="2">Uncharacterized protein</fullName>
    </submittedName>
</protein>
<sequence length="68" mass="7607">MLPIRAVEDHHVDRPGVEAQQCVKLTGTNSSIGLIALIIPVHPEDDTGHNITIRWRKTIAKDQMILRS</sequence>
<proteinExistence type="predicted"/>
<gene>
    <name evidence="1" type="ORF">KL86PLE_100415</name>
    <name evidence="2" type="ORF">KL86PLE_60345</name>
</gene>
<name>A0A212LKH0_9HYPH</name>
<reference evidence="2" key="1">
    <citation type="submission" date="2016-08" db="EMBL/GenBank/DDBJ databases">
        <authorList>
            <person name="Seilhamer J.J."/>
        </authorList>
    </citation>
    <scope>NUCLEOTIDE SEQUENCE</scope>
    <source>
        <strain evidence="2">86</strain>
    </source>
</reference>
<evidence type="ECO:0000313" key="2">
    <source>
        <dbReference type="EMBL" id="SCM78023.1"/>
    </source>
</evidence>
<organism evidence="2">
    <name type="scientific">uncultured Pleomorphomonas sp</name>
    <dbReference type="NCBI Taxonomy" id="442121"/>
    <lineage>
        <taxon>Bacteria</taxon>
        <taxon>Pseudomonadati</taxon>
        <taxon>Pseudomonadota</taxon>
        <taxon>Alphaproteobacteria</taxon>
        <taxon>Hyphomicrobiales</taxon>
        <taxon>Pleomorphomonadaceae</taxon>
        <taxon>Pleomorphomonas</taxon>
        <taxon>environmental samples</taxon>
    </lineage>
</organism>
<dbReference type="EMBL" id="FMJD01000010">
    <property type="protein sequence ID" value="SCM78023.1"/>
    <property type="molecule type" value="Genomic_DNA"/>
</dbReference>
<accession>A0A212LKH0</accession>
<evidence type="ECO:0000313" key="1">
    <source>
        <dbReference type="EMBL" id="SCM71977.1"/>
    </source>
</evidence>
<dbReference type="EMBL" id="FMJD01000002">
    <property type="protein sequence ID" value="SCM71977.1"/>
    <property type="molecule type" value="Genomic_DNA"/>
</dbReference>
<dbReference type="AlphaFoldDB" id="A0A212LKH0"/>